<dbReference type="PANTHER" id="PTHR24416:SF550">
    <property type="entry name" value="FIBROBLAST GROWTH FACTOR RECEPTOR HOMOLOG 1-RELATED"/>
    <property type="match status" value="1"/>
</dbReference>
<dbReference type="AlphaFoldDB" id="A0A1D2N3P4"/>
<dbReference type="InterPro" id="IPR001245">
    <property type="entry name" value="Ser-Thr/Tyr_kinase_cat_dom"/>
</dbReference>
<dbReference type="SUPFAM" id="SSF56112">
    <property type="entry name" value="Protein kinase-like (PK-like)"/>
    <property type="match status" value="1"/>
</dbReference>
<keyword evidence="2" id="KW-0812">Transmembrane</keyword>
<feature type="domain" description="Serine-threonine/tyrosine-protein kinase catalytic" evidence="9">
    <location>
        <begin position="60"/>
        <end position="114"/>
    </location>
</feature>
<keyword evidence="4" id="KW-0547">Nucleotide-binding</keyword>
<dbReference type="Pfam" id="PF07714">
    <property type="entry name" value="PK_Tyr_Ser-Thr"/>
    <property type="match status" value="1"/>
</dbReference>
<evidence type="ECO:0000256" key="5">
    <source>
        <dbReference type="ARBA" id="ARBA00022840"/>
    </source>
</evidence>
<feature type="non-terminal residue" evidence="10">
    <location>
        <position position="128"/>
    </location>
</feature>
<reference evidence="10 11" key="1">
    <citation type="journal article" date="2016" name="Genome Biol. Evol.">
        <title>Gene Family Evolution Reflects Adaptation to Soil Environmental Stressors in the Genome of the Collembolan Orchesella cincta.</title>
        <authorList>
            <person name="Faddeeva-Vakhrusheva A."/>
            <person name="Derks M.F."/>
            <person name="Anvar S.Y."/>
            <person name="Agamennone V."/>
            <person name="Suring W."/>
            <person name="Smit S."/>
            <person name="van Straalen N.M."/>
            <person name="Roelofs D."/>
        </authorList>
    </citation>
    <scope>NUCLEOTIDE SEQUENCE [LARGE SCALE GENOMIC DNA]</scope>
    <source>
        <tissue evidence="10">Mixed pool</tissue>
    </source>
</reference>
<dbReference type="OrthoDB" id="9943809at2759"/>
<evidence type="ECO:0000256" key="1">
    <source>
        <dbReference type="ARBA" id="ARBA00004370"/>
    </source>
</evidence>
<evidence type="ECO:0000256" key="6">
    <source>
        <dbReference type="ARBA" id="ARBA00022989"/>
    </source>
</evidence>
<dbReference type="PANTHER" id="PTHR24416">
    <property type="entry name" value="TYROSINE-PROTEIN KINASE RECEPTOR"/>
    <property type="match status" value="1"/>
</dbReference>
<dbReference type="GO" id="GO:0005886">
    <property type="term" value="C:plasma membrane"/>
    <property type="evidence" value="ECO:0007669"/>
    <property type="project" value="TreeGrafter"/>
</dbReference>
<keyword evidence="7" id="KW-0472">Membrane</keyword>
<protein>
    <submittedName>
        <fullName evidence="10">Platelet-derived growth factor receptor alpha</fullName>
    </submittedName>
</protein>
<organism evidence="10 11">
    <name type="scientific">Orchesella cincta</name>
    <name type="common">Springtail</name>
    <name type="synonym">Podura cincta</name>
    <dbReference type="NCBI Taxonomy" id="48709"/>
    <lineage>
        <taxon>Eukaryota</taxon>
        <taxon>Metazoa</taxon>
        <taxon>Ecdysozoa</taxon>
        <taxon>Arthropoda</taxon>
        <taxon>Hexapoda</taxon>
        <taxon>Collembola</taxon>
        <taxon>Entomobryomorpha</taxon>
        <taxon>Entomobryoidea</taxon>
        <taxon>Orchesellidae</taxon>
        <taxon>Orchesellinae</taxon>
        <taxon>Orchesella</taxon>
    </lineage>
</organism>
<evidence type="ECO:0000313" key="11">
    <source>
        <dbReference type="Proteomes" id="UP000094527"/>
    </source>
</evidence>
<evidence type="ECO:0000256" key="4">
    <source>
        <dbReference type="ARBA" id="ARBA00022741"/>
    </source>
</evidence>
<evidence type="ECO:0000259" key="9">
    <source>
        <dbReference type="Pfam" id="PF07714"/>
    </source>
</evidence>
<dbReference type="InterPro" id="IPR011009">
    <property type="entry name" value="Kinase-like_dom_sf"/>
</dbReference>
<keyword evidence="11" id="KW-1185">Reference proteome</keyword>
<dbReference type="GO" id="GO:0007169">
    <property type="term" value="P:cell surface receptor protein tyrosine kinase signaling pathway"/>
    <property type="evidence" value="ECO:0007669"/>
    <property type="project" value="TreeGrafter"/>
</dbReference>
<dbReference type="Proteomes" id="UP000094527">
    <property type="component" value="Unassembled WGS sequence"/>
</dbReference>
<keyword evidence="8 10" id="KW-0675">Receptor</keyword>
<dbReference type="InterPro" id="IPR050122">
    <property type="entry name" value="RTK"/>
</dbReference>
<keyword evidence="6" id="KW-1133">Transmembrane helix</keyword>
<sequence>MNIVSEYCDNKTIAEYFRNNAPHDYKDITLYTKDPDNIFPMLCKFASEIARGMEFISSKQSYADISWSGDFPELLASGFRLPSPKLGNNEIYSMLLKCWNNDPKLRPSFTQLAMFFEGIVSQDYYMEV</sequence>
<dbReference type="GO" id="GO:0043235">
    <property type="term" value="C:receptor complex"/>
    <property type="evidence" value="ECO:0007669"/>
    <property type="project" value="TreeGrafter"/>
</dbReference>
<keyword evidence="3" id="KW-0732">Signal</keyword>
<dbReference type="GO" id="GO:0005524">
    <property type="term" value="F:ATP binding"/>
    <property type="evidence" value="ECO:0007669"/>
    <property type="project" value="UniProtKB-KW"/>
</dbReference>
<keyword evidence="5" id="KW-0067">ATP-binding</keyword>
<dbReference type="EMBL" id="LJIJ01000251">
    <property type="protein sequence ID" value="ODM99860.1"/>
    <property type="molecule type" value="Genomic_DNA"/>
</dbReference>
<dbReference type="GO" id="GO:0004714">
    <property type="term" value="F:transmembrane receptor protein tyrosine kinase activity"/>
    <property type="evidence" value="ECO:0007669"/>
    <property type="project" value="TreeGrafter"/>
</dbReference>
<gene>
    <name evidence="10" type="ORF">Ocin01_06814</name>
</gene>
<evidence type="ECO:0000256" key="3">
    <source>
        <dbReference type="ARBA" id="ARBA00022729"/>
    </source>
</evidence>
<accession>A0A1D2N3P4</accession>
<comment type="caution">
    <text evidence="10">The sequence shown here is derived from an EMBL/GenBank/DDBJ whole genome shotgun (WGS) entry which is preliminary data.</text>
</comment>
<proteinExistence type="predicted"/>
<evidence type="ECO:0000313" key="10">
    <source>
        <dbReference type="EMBL" id="ODM99860.1"/>
    </source>
</evidence>
<dbReference type="STRING" id="48709.A0A1D2N3P4"/>
<dbReference type="Gene3D" id="1.10.510.10">
    <property type="entry name" value="Transferase(Phosphotransferase) domain 1"/>
    <property type="match status" value="1"/>
</dbReference>
<evidence type="ECO:0000256" key="8">
    <source>
        <dbReference type="ARBA" id="ARBA00023170"/>
    </source>
</evidence>
<name>A0A1D2N3P4_ORCCI</name>
<comment type="subcellular location">
    <subcellularLocation>
        <location evidence="1">Membrane</location>
    </subcellularLocation>
</comment>
<evidence type="ECO:0000256" key="2">
    <source>
        <dbReference type="ARBA" id="ARBA00022692"/>
    </source>
</evidence>
<evidence type="ECO:0000256" key="7">
    <source>
        <dbReference type="ARBA" id="ARBA00023136"/>
    </source>
</evidence>